<evidence type="ECO:0000256" key="4">
    <source>
        <dbReference type="ARBA" id="ARBA00023054"/>
    </source>
</evidence>
<dbReference type="EMBL" id="AYZR01000008">
    <property type="protein sequence ID" value="KRM93657.1"/>
    <property type="molecule type" value="Genomic_DNA"/>
</dbReference>
<gene>
    <name evidence="8" type="ORF">FC56_GL000374</name>
</gene>
<comment type="subcellular location">
    <subcellularLocation>
        <location evidence="1">Cell membrane</location>
        <topology evidence="1">Single-pass membrane protein</topology>
    </subcellularLocation>
</comment>
<dbReference type="Proteomes" id="UP000051256">
    <property type="component" value="Unassembled WGS sequence"/>
</dbReference>
<keyword evidence="3" id="KW-1133">Transmembrane helix</keyword>
<evidence type="ECO:0000256" key="5">
    <source>
        <dbReference type="ARBA" id="ARBA00023136"/>
    </source>
</evidence>
<dbReference type="InterPro" id="IPR010379">
    <property type="entry name" value="EzrA"/>
</dbReference>
<dbReference type="GO" id="GO:0000921">
    <property type="term" value="P:septin ring assembly"/>
    <property type="evidence" value="ECO:0007669"/>
    <property type="project" value="InterPro"/>
</dbReference>
<dbReference type="GO" id="GO:0005940">
    <property type="term" value="C:septin ring"/>
    <property type="evidence" value="ECO:0007669"/>
    <property type="project" value="InterPro"/>
</dbReference>
<evidence type="ECO:0000313" key="8">
    <source>
        <dbReference type="EMBL" id="KRM93657.1"/>
    </source>
</evidence>
<comment type="caution">
    <text evidence="8">The sequence shown here is derived from an EMBL/GenBank/DDBJ whole genome shotgun (WGS) entry which is preliminary data.</text>
</comment>
<proteinExistence type="predicted"/>
<keyword evidence="6" id="KW-0131">Cell cycle</keyword>
<evidence type="ECO:0000256" key="1">
    <source>
        <dbReference type="ARBA" id="ARBA00004162"/>
    </source>
</evidence>
<dbReference type="GO" id="GO:0000917">
    <property type="term" value="P:division septum assembly"/>
    <property type="evidence" value="ECO:0007669"/>
    <property type="project" value="UniProtKB-KW"/>
</dbReference>
<evidence type="ECO:0000313" key="9">
    <source>
        <dbReference type="Proteomes" id="UP000051256"/>
    </source>
</evidence>
<dbReference type="AlphaFoldDB" id="A0A0R2CZT9"/>
<keyword evidence="2" id="KW-0812">Transmembrane</keyword>
<evidence type="ECO:0000256" key="2">
    <source>
        <dbReference type="ARBA" id="ARBA00022692"/>
    </source>
</evidence>
<keyword evidence="9" id="KW-1185">Reference proteome</keyword>
<accession>A0A0R2CZT9</accession>
<dbReference type="Pfam" id="PF06160">
    <property type="entry name" value="EzrA"/>
    <property type="match status" value="1"/>
</dbReference>
<reference evidence="8 9" key="1">
    <citation type="journal article" date="2015" name="Genome Announc.">
        <title>Expanding the biotechnology potential of lactobacilli through comparative genomics of 213 strains and associated genera.</title>
        <authorList>
            <person name="Sun Z."/>
            <person name="Harris H.M."/>
            <person name="McCann A."/>
            <person name="Guo C."/>
            <person name="Argimon S."/>
            <person name="Zhang W."/>
            <person name="Yang X."/>
            <person name="Jeffery I.B."/>
            <person name="Cooney J.C."/>
            <person name="Kagawa T.F."/>
            <person name="Liu W."/>
            <person name="Song Y."/>
            <person name="Salvetti E."/>
            <person name="Wrobel A."/>
            <person name="Rasinkangas P."/>
            <person name="Parkhill J."/>
            <person name="Rea M.C."/>
            <person name="O'Sullivan O."/>
            <person name="Ritari J."/>
            <person name="Douillard F.P."/>
            <person name="Paul Ross R."/>
            <person name="Yang R."/>
            <person name="Briner A.E."/>
            <person name="Felis G.E."/>
            <person name="de Vos W.M."/>
            <person name="Barrangou R."/>
            <person name="Klaenhammer T.R."/>
            <person name="Caufield P.W."/>
            <person name="Cui Y."/>
            <person name="Zhang H."/>
            <person name="O'Toole P.W."/>
        </authorList>
    </citation>
    <scope>NUCLEOTIDE SEQUENCE [LARGE SCALE GENOMIC DNA]</scope>
    <source>
        <strain evidence="8 9">DSM 24302</strain>
    </source>
</reference>
<name>A0A0R2CZT9_9LACO</name>
<feature type="coiled-coil region" evidence="7">
    <location>
        <begin position="96"/>
        <end position="169"/>
    </location>
</feature>
<dbReference type="PATRIC" id="fig|1423802.4.peg.385"/>
<dbReference type="STRING" id="1423802.FC56_GL000374"/>
<evidence type="ECO:0000256" key="6">
    <source>
        <dbReference type="ARBA" id="ARBA00023210"/>
    </source>
</evidence>
<dbReference type="GO" id="GO:0005886">
    <property type="term" value="C:plasma membrane"/>
    <property type="evidence" value="ECO:0007669"/>
    <property type="project" value="UniProtKB-SubCell"/>
</dbReference>
<keyword evidence="6" id="KW-0132">Cell division</keyword>
<protein>
    <submittedName>
        <fullName evidence="8">Septation ring formation regulator EzrA</fullName>
    </submittedName>
</protein>
<evidence type="ECO:0000256" key="7">
    <source>
        <dbReference type="SAM" id="Coils"/>
    </source>
</evidence>
<keyword evidence="5" id="KW-0472">Membrane</keyword>
<evidence type="ECO:0000256" key="3">
    <source>
        <dbReference type="ARBA" id="ARBA00022989"/>
    </source>
</evidence>
<keyword evidence="4 7" id="KW-0175">Coiled coil</keyword>
<keyword evidence="6" id="KW-0717">Septation</keyword>
<organism evidence="8 9">
    <name type="scientific">Lentilactobacillus senioris DSM 24302 = JCM 17472</name>
    <dbReference type="NCBI Taxonomy" id="1423802"/>
    <lineage>
        <taxon>Bacteria</taxon>
        <taxon>Bacillati</taxon>
        <taxon>Bacillota</taxon>
        <taxon>Bacilli</taxon>
        <taxon>Lactobacillales</taxon>
        <taxon>Lactobacillaceae</taxon>
        <taxon>Lentilactobacillus</taxon>
    </lineage>
</organism>
<sequence>MVAFYQHRINQQATAIYENKKPLFEIPLDQEFELAQNLNLTGESQRKYDQLLSQYKNIHETLIPSIDDKIKEVKEDTKGVNFIRSRQKWIETNQLIEDVEDQVKSIQAGLVQLQDLDKQHNIAITDLEKQYQDLRQQLLEQNEKLGPSIDALEKMLANIEDQFDEFTTLTKKGDHDSAETILSELNATTDQLKDYMEIIPGLNQELQTEFPEQIQELGRGYQMITQQGFNFENDTFETQLEHVKTQVKQNNDNLAALNVDVAKDVNIDISHRIDHLYQFLEDAIEDKKIVDEKVTVIAKYIDHLRRQNTDLTRKLERLNIDYVLDHKEIENNRQYTEQIRAMGMEAMRQKEAIQRGQAVYSRIRADQQQIMRNLEQIEASQKELYNQVIDLPAEEEQARQTLRKFDLEMRNKKRRIDNHNLPGMPSDYSNSFNAVIKEIERLSQALNQPKVDVEEVSKQELIIQSDMDNLEEMTTKLIDDAVLAEESLQFANRFINTDPDIAAASKKAHIAFDHDFNYTKSLATIATALESQYPGSYQKIEQEYFAAKAPVTNNESQETEE</sequence>